<comment type="caution">
    <text evidence="1">The sequence shown here is derived from an EMBL/GenBank/DDBJ whole genome shotgun (WGS) entry which is preliminary data.</text>
</comment>
<organism evidence="1 2">
    <name type="scientific">Halomonas llamarensis</name>
    <dbReference type="NCBI Taxonomy" id="2945104"/>
    <lineage>
        <taxon>Bacteria</taxon>
        <taxon>Pseudomonadati</taxon>
        <taxon>Pseudomonadota</taxon>
        <taxon>Gammaproteobacteria</taxon>
        <taxon>Oceanospirillales</taxon>
        <taxon>Halomonadaceae</taxon>
        <taxon>Halomonas</taxon>
    </lineage>
</organism>
<proteinExistence type="predicted"/>
<dbReference type="Pfam" id="PF07087">
    <property type="entry name" value="DUF1353"/>
    <property type="match status" value="1"/>
</dbReference>
<protein>
    <submittedName>
        <fullName evidence="1">DUF1353 domain-containing protein</fullName>
    </submittedName>
</protein>
<dbReference type="InterPro" id="IPR010767">
    <property type="entry name" value="Phage_CGC-2007_Cje0229"/>
</dbReference>
<reference evidence="1" key="1">
    <citation type="submission" date="2022-05" db="EMBL/GenBank/DDBJ databases">
        <title>Halomonas geminus sp. nov. and Halomonas llamarensis sp. nov. isolated from high-altitude salars of the Atacama Desert.</title>
        <authorList>
            <person name="Hintersatz C."/>
            <person name="Rojas L.A."/>
            <person name="Wei T.-S."/>
            <person name="Kutschke S."/>
            <person name="Lehmann F."/>
            <person name="Jain R."/>
            <person name="Pollmann K."/>
        </authorList>
    </citation>
    <scope>NUCLEOTIDE SEQUENCE</scope>
    <source>
        <strain evidence="1">ATCHA</strain>
    </source>
</reference>
<evidence type="ECO:0000313" key="1">
    <source>
        <dbReference type="EMBL" id="MCL7930433.1"/>
    </source>
</evidence>
<evidence type="ECO:0000313" key="2">
    <source>
        <dbReference type="Proteomes" id="UP001165308"/>
    </source>
</evidence>
<name>A0ABT0SS93_9GAMM</name>
<dbReference type="Proteomes" id="UP001165308">
    <property type="component" value="Unassembled WGS sequence"/>
</dbReference>
<keyword evidence="2" id="KW-1185">Reference proteome</keyword>
<gene>
    <name evidence="1" type="ORF">M8006_10670</name>
</gene>
<sequence length="145" mass="16559">MRINYQTPLITTPVPDDTHAPWLCQSSAKSQLVADFVVILDGIRLVIPEGYVSDWASIPRPLWWLYPPTYGPARHGAWIHDRIYSHEWRWLPKAFADRALAACVANDGGTALDQWAFYRSTHHFGKGGWHYSQHPGADSFWKATE</sequence>
<accession>A0ABT0SS93</accession>
<dbReference type="RefSeq" id="WP_250082003.1">
    <property type="nucleotide sequence ID" value="NZ_JAMJPJ010000016.1"/>
</dbReference>
<dbReference type="EMBL" id="JAMJPJ010000016">
    <property type="protein sequence ID" value="MCL7930433.1"/>
    <property type="molecule type" value="Genomic_DNA"/>
</dbReference>